<evidence type="ECO:0000256" key="1">
    <source>
        <dbReference type="ARBA" id="ARBA00001968"/>
    </source>
</evidence>
<dbReference type="Proteomes" id="UP000503004">
    <property type="component" value="Chromosome"/>
</dbReference>
<dbReference type="RefSeq" id="WP_169601770.1">
    <property type="nucleotide sequence ID" value="NZ_CP046565.1"/>
</dbReference>
<proteinExistence type="inferred from homology"/>
<dbReference type="InterPro" id="IPR013527">
    <property type="entry name" value="YicC-like_N"/>
</dbReference>
<gene>
    <name evidence="8" type="ORF">GNH96_01915</name>
</gene>
<dbReference type="NCBIfam" id="TIGR00255">
    <property type="entry name" value="YicC/YloC family endoribonuclease"/>
    <property type="match status" value="1"/>
</dbReference>
<dbReference type="InterPro" id="IPR013551">
    <property type="entry name" value="YicC-like_C"/>
</dbReference>
<comment type="cofactor">
    <cofactor evidence="1">
        <name>a divalent metal cation</name>
        <dbReference type="ChEBI" id="CHEBI:60240"/>
    </cofactor>
</comment>
<evidence type="ECO:0000313" key="8">
    <source>
        <dbReference type="EMBL" id="QJD28839.1"/>
    </source>
</evidence>
<evidence type="ECO:0000259" key="7">
    <source>
        <dbReference type="Pfam" id="PF08340"/>
    </source>
</evidence>
<sequence length="289" mass="32449">MIRSMTAFGAAQGTVDNWRVSWDLRAVNHRYLDLGLRLPDPLRGLELEVRNRIGESFKRGRVECTLAWKPLAQEAGPTRVDPELVRGLLDALRHIEALEERAWARCSAIDLLRWPGVMQESEPDIAALGPGILALLDQALAEALAFREREGAQIAALLDNRCADIRNAVRAVQARLPTVLVGLREKLMARLAEVTATPDASRLEQELVYLAQKMDVAEELDRLTAHTTEMQHILTQREPAGRRLDFLLQEMNREANTLASKSADLETTRAAVDIKVLIEQMREQVQNVE</sequence>
<keyword evidence="2" id="KW-0540">Nuclease</keyword>
<dbReference type="PANTHER" id="PTHR30636">
    <property type="entry name" value="UPF0701 PROTEIN YICC"/>
    <property type="match status" value="1"/>
</dbReference>
<dbReference type="AlphaFoldDB" id="A0A858Q4S2"/>
<keyword evidence="4" id="KW-0378">Hydrolase</keyword>
<dbReference type="PANTHER" id="PTHR30636:SF3">
    <property type="entry name" value="UPF0701 PROTEIN YICC"/>
    <property type="match status" value="1"/>
</dbReference>
<comment type="similarity">
    <text evidence="5">Belongs to the YicC/YloC family.</text>
</comment>
<keyword evidence="3" id="KW-0255">Endonuclease</keyword>
<name>A0A858Q4S2_9GAMM</name>
<reference evidence="9" key="1">
    <citation type="submission" date="2019-12" db="EMBL/GenBank/DDBJ databases">
        <authorList>
            <person name="Awala S.I."/>
            <person name="Rhee S.K."/>
        </authorList>
    </citation>
    <scope>NUCLEOTIDE SEQUENCE [LARGE SCALE GENOMIC DNA]</scope>
    <source>
        <strain evidence="9">IM1</strain>
    </source>
</reference>
<evidence type="ECO:0000313" key="9">
    <source>
        <dbReference type="Proteomes" id="UP000503004"/>
    </source>
</evidence>
<dbReference type="EMBL" id="CP046565">
    <property type="protein sequence ID" value="QJD28839.1"/>
    <property type="molecule type" value="Genomic_DNA"/>
</dbReference>
<dbReference type="InterPro" id="IPR005229">
    <property type="entry name" value="YicC/YloC-like"/>
</dbReference>
<dbReference type="Pfam" id="PF03755">
    <property type="entry name" value="YicC-like_N"/>
    <property type="match status" value="1"/>
</dbReference>
<accession>A0A858Q4S2</accession>
<evidence type="ECO:0000256" key="2">
    <source>
        <dbReference type="ARBA" id="ARBA00022722"/>
    </source>
</evidence>
<evidence type="ECO:0000256" key="3">
    <source>
        <dbReference type="ARBA" id="ARBA00022759"/>
    </source>
</evidence>
<keyword evidence="9" id="KW-1185">Reference proteome</keyword>
<evidence type="ECO:0000256" key="4">
    <source>
        <dbReference type="ARBA" id="ARBA00022801"/>
    </source>
</evidence>
<evidence type="ECO:0000256" key="5">
    <source>
        <dbReference type="ARBA" id="ARBA00035648"/>
    </source>
</evidence>
<dbReference type="GO" id="GO:0004521">
    <property type="term" value="F:RNA endonuclease activity"/>
    <property type="evidence" value="ECO:0007669"/>
    <property type="project" value="InterPro"/>
</dbReference>
<evidence type="ECO:0000259" key="6">
    <source>
        <dbReference type="Pfam" id="PF03755"/>
    </source>
</evidence>
<dbReference type="KEGG" id="metu:GNH96_01915"/>
<dbReference type="Pfam" id="PF08340">
    <property type="entry name" value="YicC-like_C"/>
    <property type="match status" value="1"/>
</dbReference>
<feature type="domain" description="Endoribonuclease YicC-like N-terminal" evidence="6">
    <location>
        <begin position="2"/>
        <end position="155"/>
    </location>
</feature>
<dbReference type="GO" id="GO:0016787">
    <property type="term" value="F:hydrolase activity"/>
    <property type="evidence" value="ECO:0007669"/>
    <property type="project" value="UniProtKB-KW"/>
</dbReference>
<feature type="domain" description="Endoribonuclease YicC-like C-terminal" evidence="7">
    <location>
        <begin position="173"/>
        <end position="289"/>
    </location>
</feature>
<protein>
    <submittedName>
        <fullName evidence="8">YicC family protein</fullName>
    </submittedName>
</protein>
<organism evidence="8 9">
    <name type="scientific">Methylococcus geothermalis</name>
    <dbReference type="NCBI Taxonomy" id="2681310"/>
    <lineage>
        <taxon>Bacteria</taxon>
        <taxon>Pseudomonadati</taxon>
        <taxon>Pseudomonadota</taxon>
        <taxon>Gammaproteobacteria</taxon>
        <taxon>Methylococcales</taxon>
        <taxon>Methylococcaceae</taxon>
        <taxon>Methylococcus</taxon>
    </lineage>
</organism>